<dbReference type="STRING" id="946077.W5A_13021"/>
<sequence>MKQLFVIGVLITCISCFQSENKNNRVVKTILVVLAHPDDETAFGPILSRFANENKEVYLVIATDGRYGVEDHAGISSGDRLAAIRKEETICASEILGINPPIFLEAHDSFGILSGINEYFEQTTQLKNTISRLIEEINPDVIMTFGPDGDTGHLDHKGISDLVTEIIVRNQGWYEKYPLYYLAWPKEKEFWIPQGELTNLNYVDLQYRNVHLKYNQKDQSTFFESLHCYKSQFTSKDIDLWIMAEKKDTTYTMYFREFSINNQVKTTL</sequence>
<dbReference type="Pfam" id="PF02585">
    <property type="entry name" value="PIG-L"/>
    <property type="match status" value="1"/>
</dbReference>
<comment type="caution">
    <text evidence="1">The sequence shown here is derived from an EMBL/GenBank/DDBJ whole genome shotgun (WGS) entry which is preliminary data.</text>
</comment>
<dbReference type="GO" id="GO:0016811">
    <property type="term" value="F:hydrolase activity, acting on carbon-nitrogen (but not peptide) bonds, in linear amides"/>
    <property type="evidence" value="ECO:0007669"/>
    <property type="project" value="TreeGrafter"/>
</dbReference>
<evidence type="ECO:0000313" key="1">
    <source>
        <dbReference type="EMBL" id="EID72430.1"/>
    </source>
</evidence>
<name>I0W7R4_9FLAO</name>
<dbReference type="Gene3D" id="3.40.50.10320">
    <property type="entry name" value="LmbE-like"/>
    <property type="match status" value="1"/>
</dbReference>
<dbReference type="SUPFAM" id="SSF102588">
    <property type="entry name" value="LmbE-like"/>
    <property type="match status" value="1"/>
</dbReference>
<dbReference type="EMBL" id="AJJU01000037">
    <property type="protein sequence ID" value="EID72430.1"/>
    <property type="molecule type" value="Genomic_DNA"/>
</dbReference>
<dbReference type="AlphaFoldDB" id="I0W7R4"/>
<accession>I0W7R4</accession>
<dbReference type="PANTHER" id="PTHR12993">
    <property type="entry name" value="N-ACETYLGLUCOSAMINYL-PHOSPHATIDYLINOSITOL DE-N-ACETYLASE-RELATED"/>
    <property type="match status" value="1"/>
</dbReference>
<proteinExistence type="predicted"/>
<gene>
    <name evidence="1" type="ORF">W5A_13021</name>
</gene>
<protein>
    <submittedName>
        <fullName evidence="1">Lmbe family protein</fullName>
    </submittedName>
</protein>
<dbReference type="Proteomes" id="UP000005938">
    <property type="component" value="Unassembled WGS sequence"/>
</dbReference>
<keyword evidence="2" id="KW-1185">Reference proteome</keyword>
<dbReference type="OrthoDB" id="9790023at2"/>
<dbReference type="eggNOG" id="COG2120">
    <property type="taxonomic scope" value="Bacteria"/>
</dbReference>
<dbReference type="InterPro" id="IPR024078">
    <property type="entry name" value="LmbE-like_dom_sf"/>
</dbReference>
<dbReference type="RefSeq" id="WP_008241374.1">
    <property type="nucleotide sequence ID" value="NZ_AJJU01000037.1"/>
</dbReference>
<organism evidence="1 2">
    <name type="scientific">Imtechella halotolerans K1</name>
    <dbReference type="NCBI Taxonomy" id="946077"/>
    <lineage>
        <taxon>Bacteria</taxon>
        <taxon>Pseudomonadati</taxon>
        <taxon>Bacteroidota</taxon>
        <taxon>Flavobacteriia</taxon>
        <taxon>Flavobacteriales</taxon>
        <taxon>Flavobacteriaceae</taxon>
        <taxon>Imtechella</taxon>
    </lineage>
</organism>
<dbReference type="PANTHER" id="PTHR12993:SF11">
    <property type="entry name" value="N-ACETYLGLUCOSAMINYL-PHOSPHATIDYLINOSITOL DE-N-ACETYLASE"/>
    <property type="match status" value="1"/>
</dbReference>
<evidence type="ECO:0000313" key="2">
    <source>
        <dbReference type="Proteomes" id="UP000005938"/>
    </source>
</evidence>
<dbReference type="InterPro" id="IPR003737">
    <property type="entry name" value="GlcNAc_PI_deacetylase-related"/>
</dbReference>
<reference evidence="1 2" key="1">
    <citation type="journal article" date="2012" name="J. Bacteriol.">
        <title>Genome Sequence of the Halotolerant Bacterium Imtechella halotolerans K1T.</title>
        <authorList>
            <person name="Kumar S."/>
            <person name="Vikram S."/>
            <person name="Subramanian S."/>
            <person name="Raghava G.P."/>
            <person name="Pinnaka A.K."/>
        </authorList>
    </citation>
    <scope>NUCLEOTIDE SEQUENCE [LARGE SCALE GENOMIC DNA]</scope>
    <source>
        <strain evidence="1 2">K1</strain>
    </source>
</reference>